<dbReference type="InterPro" id="IPR019574">
    <property type="entry name" value="NADH_UbQ_OxRdtase_Gsu_4Fe4S-bd"/>
</dbReference>
<evidence type="ECO:0000256" key="12">
    <source>
        <dbReference type="ARBA" id="ARBA00023136"/>
    </source>
</evidence>
<dbReference type="PROSITE" id="PS51085">
    <property type="entry name" value="2FE2S_FER_2"/>
    <property type="match status" value="1"/>
</dbReference>
<proteinExistence type="inferred from homology"/>
<gene>
    <name evidence="17" type="ORF">K8V20_02360</name>
</gene>
<protein>
    <submittedName>
        <fullName evidence="17">FAD-dependent oxidoreductase</fullName>
    </submittedName>
</protein>
<accession>A0A921LN49</accession>
<dbReference type="PROSITE" id="PS51379">
    <property type="entry name" value="4FE4S_FER_2"/>
    <property type="match status" value="2"/>
</dbReference>
<dbReference type="AlphaFoldDB" id="A0A921LN49"/>
<dbReference type="SUPFAM" id="SSF46548">
    <property type="entry name" value="alpha-helical ferredoxin"/>
    <property type="match status" value="1"/>
</dbReference>
<dbReference type="InterPro" id="IPR009051">
    <property type="entry name" value="Helical_ferredxn"/>
</dbReference>
<feature type="domain" description="4Fe-4S His(Cys)3-ligated-type" evidence="16">
    <location>
        <begin position="79"/>
        <end position="118"/>
    </location>
</feature>
<dbReference type="GO" id="GO:0016491">
    <property type="term" value="F:oxidoreductase activity"/>
    <property type="evidence" value="ECO:0007669"/>
    <property type="project" value="InterPro"/>
</dbReference>
<evidence type="ECO:0000256" key="6">
    <source>
        <dbReference type="ARBA" id="ARBA00022723"/>
    </source>
</evidence>
<dbReference type="GO" id="GO:0051537">
    <property type="term" value="F:2 iron, 2 sulfur cluster binding"/>
    <property type="evidence" value="ECO:0007669"/>
    <property type="project" value="UniProtKB-KW"/>
</dbReference>
<evidence type="ECO:0000259" key="15">
    <source>
        <dbReference type="PROSITE" id="PS51379"/>
    </source>
</evidence>
<reference evidence="17" key="2">
    <citation type="submission" date="2021-09" db="EMBL/GenBank/DDBJ databases">
        <authorList>
            <person name="Gilroy R."/>
        </authorList>
    </citation>
    <scope>NUCLEOTIDE SEQUENCE</scope>
    <source>
        <strain evidence="17">ChiBcec21-2208</strain>
    </source>
</reference>
<dbReference type="Pfam" id="PF10588">
    <property type="entry name" value="NADH-G_4Fe-4S_3"/>
    <property type="match status" value="1"/>
</dbReference>
<dbReference type="PROSITE" id="PS00198">
    <property type="entry name" value="4FE4S_FER_1"/>
    <property type="match status" value="1"/>
</dbReference>
<evidence type="ECO:0000259" key="14">
    <source>
        <dbReference type="PROSITE" id="PS51085"/>
    </source>
</evidence>
<dbReference type="SMART" id="SM00929">
    <property type="entry name" value="NADH-G_4Fe-4S_3"/>
    <property type="match status" value="1"/>
</dbReference>
<dbReference type="Gene3D" id="1.10.1060.10">
    <property type="entry name" value="Alpha-helical ferredoxin"/>
    <property type="match status" value="1"/>
</dbReference>
<dbReference type="SUPFAM" id="SSF54862">
    <property type="entry name" value="4Fe-4S ferredoxins"/>
    <property type="match status" value="1"/>
</dbReference>
<keyword evidence="8" id="KW-1278">Translocase</keyword>
<comment type="cofactor">
    <cofactor evidence="13">
        <name>[2Fe-2S] cluster</name>
        <dbReference type="ChEBI" id="CHEBI:190135"/>
    </cofactor>
</comment>
<comment type="subcellular location">
    <subcellularLocation>
        <location evidence="2">Membrane</location>
    </subcellularLocation>
</comment>
<dbReference type="Pfam" id="PF14691">
    <property type="entry name" value="Fer4_20"/>
    <property type="match status" value="1"/>
</dbReference>
<keyword evidence="6" id="KW-0479">Metal-binding</keyword>
<keyword evidence="4" id="KW-0004">4Fe-4S</keyword>
<evidence type="ECO:0000256" key="8">
    <source>
        <dbReference type="ARBA" id="ARBA00022967"/>
    </source>
</evidence>
<keyword evidence="9" id="KW-0408">Iron</keyword>
<name>A0A921LN49_9FIRM</name>
<dbReference type="Pfam" id="PF13510">
    <property type="entry name" value="Fer2_4"/>
    <property type="match status" value="1"/>
</dbReference>
<evidence type="ECO:0000256" key="5">
    <source>
        <dbReference type="ARBA" id="ARBA00022714"/>
    </source>
</evidence>
<dbReference type="PANTHER" id="PTHR42783">
    <property type="entry name" value="GLUTAMATE SYNTHASE [NADPH] SMALL CHAIN"/>
    <property type="match status" value="1"/>
</dbReference>
<evidence type="ECO:0000256" key="11">
    <source>
        <dbReference type="ARBA" id="ARBA00023027"/>
    </source>
</evidence>
<dbReference type="InterPro" id="IPR028261">
    <property type="entry name" value="DPD_II"/>
</dbReference>
<dbReference type="GO" id="GO:0051539">
    <property type="term" value="F:4 iron, 4 sulfur cluster binding"/>
    <property type="evidence" value="ECO:0007669"/>
    <property type="project" value="UniProtKB-KW"/>
</dbReference>
<dbReference type="InterPro" id="IPR036010">
    <property type="entry name" value="2Fe-2S_ferredoxin-like_sf"/>
</dbReference>
<dbReference type="InterPro" id="IPR023753">
    <property type="entry name" value="FAD/NAD-binding_dom"/>
</dbReference>
<sequence>MSVAIEMDGKRLQVDPGMNVLEAALQNGIYIPHLCHHPDLPDIGSCRLCIVEVDGQEDVQPACKLTVQEGMKITTDSPRIAAQRKLAMELLLAAHPEDCSTCPKYGRCELQTLIQYMGVSATRMHTRIKGFAKNNQNPLIIHDMNRCVLCGRCVRACGDLRGVGVLQYNKKDMETYVGTLHDKLLKDSGCRFCGACAEVCPTGTIRDIIEYSPVEKKDALIPCQATCPAHTDVPRYVRFVKEGKFAEALAVVHEKLPFPECLGRVCAHPCESECRRGQVNEAVSIRNIKRYAAEHGSNDLWKKNSKHLPATGKKVCVVGGGPAGMTAAYYLAKQGHDVTLKEAYPTLGGQMAYGIPSYRLPREIVAKEAGYLNDAGVHVETGCRVTDFVGLKQDYDAVLLALGTHKGVRLPMQGNDLPGVLVNSDFLRSAAMDQPTGMGKRVIVLGGGNVAFDCARTARRLGAQEIHLACLEARDKMLADEEEITQAQEEGIRIHPAHTFEAIVGTDHAEGVRFCRVKSFTFDENRRAIIEKEENSEYVIEADTVIFATGQRTDITPEAGLELGRGNSIAVQPGSGRTSVAGIYACGDAVYGTRTVIQAIAAGRDAASEIDKALGGDGDISEVLAPVEVPDACIGKVEGFGDLPRAEEQFRCAEARSDNFAPISAGLCDSAACGEAARCLQCDLRFRITGHRIWSDYTDEKEGAAQ</sequence>
<evidence type="ECO:0000313" key="17">
    <source>
        <dbReference type="EMBL" id="HJG27477.1"/>
    </source>
</evidence>
<dbReference type="CDD" id="cd00207">
    <property type="entry name" value="fer2"/>
    <property type="match status" value="1"/>
</dbReference>
<dbReference type="GO" id="GO:0016020">
    <property type="term" value="C:membrane"/>
    <property type="evidence" value="ECO:0007669"/>
    <property type="project" value="UniProtKB-SubCell"/>
</dbReference>
<organism evidence="17 18">
    <name type="scientific">Subdoligranulum variabile</name>
    <dbReference type="NCBI Taxonomy" id="214851"/>
    <lineage>
        <taxon>Bacteria</taxon>
        <taxon>Bacillati</taxon>
        <taxon>Bacillota</taxon>
        <taxon>Clostridia</taxon>
        <taxon>Eubacteriales</taxon>
        <taxon>Oscillospiraceae</taxon>
        <taxon>Subdoligranulum</taxon>
    </lineage>
</organism>
<keyword evidence="10" id="KW-0411">Iron-sulfur</keyword>
<evidence type="ECO:0000256" key="2">
    <source>
        <dbReference type="ARBA" id="ARBA00004370"/>
    </source>
</evidence>
<comment type="similarity">
    <text evidence="3">Belongs to the complex I 75 kDa subunit family.</text>
</comment>
<comment type="cofactor">
    <cofactor evidence="1">
        <name>[4Fe-4S] cluster</name>
        <dbReference type="ChEBI" id="CHEBI:49883"/>
    </cofactor>
</comment>
<dbReference type="PANTHER" id="PTHR42783:SF3">
    <property type="entry name" value="GLUTAMATE SYNTHASE [NADPH] SMALL CHAIN-RELATED"/>
    <property type="match status" value="1"/>
</dbReference>
<dbReference type="Gene3D" id="3.10.20.740">
    <property type="match status" value="1"/>
</dbReference>
<evidence type="ECO:0000256" key="10">
    <source>
        <dbReference type="ARBA" id="ARBA00023014"/>
    </source>
</evidence>
<dbReference type="GO" id="GO:0046872">
    <property type="term" value="F:metal ion binding"/>
    <property type="evidence" value="ECO:0007669"/>
    <property type="project" value="UniProtKB-KW"/>
</dbReference>
<keyword evidence="7" id="KW-0677">Repeat</keyword>
<comment type="caution">
    <text evidence="17">The sequence shown here is derived from an EMBL/GenBank/DDBJ whole genome shotgun (WGS) entry which is preliminary data.</text>
</comment>
<dbReference type="EMBL" id="DYVE01000063">
    <property type="protein sequence ID" value="HJG27477.1"/>
    <property type="molecule type" value="Genomic_DNA"/>
</dbReference>
<evidence type="ECO:0000256" key="3">
    <source>
        <dbReference type="ARBA" id="ARBA00005404"/>
    </source>
</evidence>
<dbReference type="Gene3D" id="3.40.50.720">
    <property type="entry name" value="NAD(P)-binding Rossmann-like Domain"/>
    <property type="match status" value="1"/>
</dbReference>
<feature type="domain" description="2Fe-2S ferredoxin-type" evidence="14">
    <location>
        <begin position="1"/>
        <end position="79"/>
    </location>
</feature>
<keyword evidence="5" id="KW-0001">2Fe-2S</keyword>
<evidence type="ECO:0000256" key="9">
    <source>
        <dbReference type="ARBA" id="ARBA00023004"/>
    </source>
</evidence>
<dbReference type="SUPFAM" id="SSF51971">
    <property type="entry name" value="Nucleotide-binding domain"/>
    <property type="match status" value="1"/>
</dbReference>
<keyword evidence="11" id="KW-0520">NAD</keyword>
<dbReference type="PROSITE" id="PS51839">
    <property type="entry name" value="4FE4S_HC3"/>
    <property type="match status" value="1"/>
</dbReference>
<evidence type="ECO:0000256" key="4">
    <source>
        <dbReference type="ARBA" id="ARBA00022485"/>
    </source>
</evidence>
<dbReference type="InterPro" id="IPR017896">
    <property type="entry name" value="4Fe4S_Fe-S-bd"/>
</dbReference>
<dbReference type="Pfam" id="PF22117">
    <property type="entry name" value="Fer4_Nqo3"/>
    <property type="match status" value="1"/>
</dbReference>
<dbReference type="PRINTS" id="PR00419">
    <property type="entry name" value="ADXRDTASE"/>
</dbReference>
<feature type="domain" description="4Fe-4S ferredoxin-type" evidence="15">
    <location>
        <begin position="138"/>
        <end position="157"/>
    </location>
</feature>
<evidence type="ECO:0000256" key="7">
    <source>
        <dbReference type="ARBA" id="ARBA00022737"/>
    </source>
</evidence>
<dbReference type="Gene3D" id="3.50.50.60">
    <property type="entry name" value="FAD/NAD(P)-binding domain"/>
    <property type="match status" value="1"/>
</dbReference>
<dbReference type="InterPro" id="IPR017900">
    <property type="entry name" value="4Fe4S_Fe_S_CS"/>
</dbReference>
<evidence type="ECO:0000256" key="1">
    <source>
        <dbReference type="ARBA" id="ARBA00001966"/>
    </source>
</evidence>
<evidence type="ECO:0000313" key="18">
    <source>
        <dbReference type="Proteomes" id="UP000782880"/>
    </source>
</evidence>
<feature type="domain" description="4Fe-4S ferredoxin-type" evidence="15">
    <location>
        <begin position="182"/>
        <end position="211"/>
    </location>
</feature>
<evidence type="ECO:0000256" key="13">
    <source>
        <dbReference type="ARBA" id="ARBA00034078"/>
    </source>
</evidence>
<dbReference type="InterPro" id="IPR036188">
    <property type="entry name" value="FAD/NAD-bd_sf"/>
</dbReference>
<reference evidence="17" key="1">
    <citation type="journal article" date="2021" name="PeerJ">
        <title>Extensive microbial diversity within the chicken gut microbiome revealed by metagenomics and culture.</title>
        <authorList>
            <person name="Gilroy R."/>
            <person name="Ravi A."/>
            <person name="Getino M."/>
            <person name="Pursley I."/>
            <person name="Horton D.L."/>
            <person name="Alikhan N.F."/>
            <person name="Baker D."/>
            <person name="Gharbi K."/>
            <person name="Hall N."/>
            <person name="Watson M."/>
            <person name="Adriaenssens E.M."/>
            <person name="Foster-Nyarko E."/>
            <person name="Jarju S."/>
            <person name="Secka A."/>
            <person name="Antonio M."/>
            <person name="Oren A."/>
            <person name="Chaudhuri R.R."/>
            <person name="La Ragione R."/>
            <person name="Hildebrand F."/>
            <person name="Pallen M.J."/>
        </authorList>
    </citation>
    <scope>NUCLEOTIDE SEQUENCE</scope>
    <source>
        <strain evidence="17">ChiBcec21-2208</strain>
    </source>
</reference>
<dbReference type="FunFam" id="3.10.20.740:FF:000004">
    <property type="entry name" value="NADH-quinone oxidoreductase"/>
    <property type="match status" value="1"/>
</dbReference>
<dbReference type="InterPro" id="IPR054351">
    <property type="entry name" value="NADH_UbQ_OxRdtase_ferredoxin"/>
</dbReference>
<keyword evidence="12" id="KW-0472">Membrane</keyword>
<dbReference type="InterPro" id="IPR001041">
    <property type="entry name" value="2Fe-2S_ferredoxin-type"/>
</dbReference>
<evidence type="ECO:0000259" key="16">
    <source>
        <dbReference type="PROSITE" id="PS51839"/>
    </source>
</evidence>
<dbReference type="Pfam" id="PF07992">
    <property type="entry name" value="Pyr_redox_2"/>
    <property type="match status" value="1"/>
</dbReference>
<dbReference type="Proteomes" id="UP000782880">
    <property type="component" value="Unassembled WGS sequence"/>
</dbReference>
<dbReference type="SUPFAM" id="SSF54292">
    <property type="entry name" value="2Fe-2S ferredoxin-like"/>
    <property type="match status" value="1"/>
</dbReference>
<dbReference type="FunFam" id="3.30.70.20:FF:000035">
    <property type="entry name" value="Iron hydrogenase 1"/>
    <property type="match status" value="1"/>
</dbReference>